<keyword evidence="2" id="KW-1185">Reference proteome</keyword>
<proteinExistence type="predicted"/>
<dbReference type="EMBL" id="JABSTQ010011543">
    <property type="protein sequence ID" value="KAG0410210.1"/>
    <property type="molecule type" value="Genomic_DNA"/>
</dbReference>
<feature type="non-terminal residue" evidence="1">
    <location>
        <position position="249"/>
    </location>
</feature>
<evidence type="ECO:0000313" key="2">
    <source>
        <dbReference type="Proteomes" id="UP000805193"/>
    </source>
</evidence>
<name>A0AC60NSW6_IXOPE</name>
<organism evidence="1 2">
    <name type="scientific">Ixodes persulcatus</name>
    <name type="common">Taiga tick</name>
    <dbReference type="NCBI Taxonomy" id="34615"/>
    <lineage>
        <taxon>Eukaryota</taxon>
        <taxon>Metazoa</taxon>
        <taxon>Ecdysozoa</taxon>
        <taxon>Arthropoda</taxon>
        <taxon>Chelicerata</taxon>
        <taxon>Arachnida</taxon>
        <taxon>Acari</taxon>
        <taxon>Parasitiformes</taxon>
        <taxon>Ixodida</taxon>
        <taxon>Ixodoidea</taxon>
        <taxon>Ixodidae</taxon>
        <taxon>Ixodinae</taxon>
        <taxon>Ixodes</taxon>
    </lineage>
</organism>
<comment type="caution">
    <text evidence="1">The sequence shown here is derived from an EMBL/GenBank/DDBJ whole genome shotgun (WGS) entry which is preliminary data.</text>
</comment>
<protein>
    <submittedName>
        <fullName evidence="1">Uncharacterized protein</fullName>
    </submittedName>
</protein>
<accession>A0AC60NSW6</accession>
<reference evidence="1 2" key="1">
    <citation type="journal article" date="2020" name="Cell">
        <title>Large-Scale Comparative Analyses of Tick Genomes Elucidate Their Genetic Diversity and Vector Capacities.</title>
        <authorList>
            <consortium name="Tick Genome and Microbiome Consortium (TIGMIC)"/>
            <person name="Jia N."/>
            <person name="Wang J."/>
            <person name="Shi W."/>
            <person name="Du L."/>
            <person name="Sun Y."/>
            <person name="Zhan W."/>
            <person name="Jiang J.F."/>
            <person name="Wang Q."/>
            <person name="Zhang B."/>
            <person name="Ji P."/>
            <person name="Bell-Sakyi L."/>
            <person name="Cui X.M."/>
            <person name="Yuan T.T."/>
            <person name="Jiang B.G."/>
            <person name="Yang W.F."/>
            <person name="Lam T.T."/>
            <person name="Chang Q.C."/>
            <person name="Ding S.J."/>
            <person name="Wang X.J."/>
            <person name="Zhu J.G."/>
            <person name="Ruan X.D."/>
            <person name="Zhao L."/>
            <person name="Wei J.T."/>
            <person name="Ye R.Z."/>
            <person name="Que T.C."/>
            <person name="Du C.H."/>
            <person name="Zhou Y.H."/>
            <person name="Cheng J.X."/>
            <person name="Dai P.F."/>
            <person name="Guo W.B."/>
            <person name="Han X.H."/>
            <person name="Huang E.J."/>
            <person name="Li L.F."/>
            <person name="Wei W."/>
            <person name="Gao Y.C."/>
            <person name="Liu J.Z."/>
            <person name="Shao H.Z."/>
            <person name="Wang X."/>
            <person name="Wang C.C."/>
            <person name="Yang T.C."/>
            <person name="Huo Q.B."/>
            <person name="Li W."/>
            <person name="Chen H.Y."/>
            <person name="Chen S.E."/>
            <person name="Zhou L.G."/>
            <person name="Ni X.B."/>
            <person name="Tian J.H."/>
            <person name="Sheng Y."/>
            <person name="Liu T."/>
            <person name="Pan Y.S."/>
            <person name="Xia L.Y."/>
            <person name="Li J."/>
            <person name="Zhao F."/>
            <person name="Cao W.C."/>
        </authorList>
    </citation>
    <scope>NUCLEOTIDE SEQUENCE [LARGE SCALE GENOMIC DNA]</scope>
    <source>
        <strain evidence="1">Iper-2018</strain>
    </source>
</reference>
<evidence type="ECO:0000313" key="1">
    <source>
        <dbReference type="EMBL" id="KAG0410210.1"/>
    </source>
</evidence>
<gene>
    <name evidence="1" type="ORF">HPB47_012652</name>
</gene>
<feature type="non-terminal residue" evidence="1">
    <location>
        <position position="1"/>
    </location>
</feature>
<sequence length="249" mass="27690">SAEFRVAFRLHYYCFMAEEYDVLMKSGKSCFKCRDCTKRRNPSSTVLIDNDDGAGATPISAGTKLNIGTGDCDGTAHEGVTTEILALLTELTSRLDVLTAEMRNPSARHRRYRHTRKQPLPLSRHRDNVETILRLRLVRLVTSEIEHVNLFLSTTSVEMLQMREAEEIVNLPTRMATLSSRKGGPSPPREPTLKIHGKSEAHKEKPSSLEPGPPPTRALGPPSGPAYVASEIWTHPRRQLAVASIISLK</sequence>
<dbReference type="Proteomes" id="UP000805193">
    <property type="component" value="Unassembled WGS sequence"/>
</dbReference>